<dbReference type="EMBL" id="CAXKWB010025776">
    <property type="protein sequence ID" value="CAL4128662.1"/>
    <property type="molecule type" value="Genomic_DNA"/>
</dbReference>
<feature type="domain" description="CUB" evidence="4">
    <location>
        <begin position="1"/>
        <end position="102"/>
    </location>
</feature>
<protein>
    <recommendedName>
        <fullName evidence="4">CUB domain-containing protein</fullName>
    </recommendedName>
</protein>
<dbReference type="Proteomes" id="UP001497623">
    <property type="component" value="Unassembled WGS sequence"/>
</dbReference>
<dbReference type="SUPFAM" id="SSF49854">
    <property type="entry name" value="Spermadhesin, CUB domain"/>
    <property type="match status" value="1"/>
</dbReference>
<keyword evidence="6" id="KW-1185">Reference proteome</keyword>
<gene>
    <name evidence="5" type="ORF">MNOR_LOCUS26176</name>
</gene>
<sequence>MSYGQIKSRNYPQNHPDNENCEWTISAPEGTKIVLSFMTFELETNYDFLYIRDGDSESSPLIERLDGKHWADITSPGNQLHLKFTSDSTVTRTGFYISWEFQISIPFSVVRNFSPKLRFDSKFGTKNKCFPSSAADYYNARNSNNKNRICNTAYSTMTSGSVPTYWRAMECGENLHIAYWFFSGYQEACFAGIGSHNADWEHIVVKVNNYKCSNPSLGAVMFYQHYGWYTKEPGQYEVDSTHPIVYSGKNSHGSYHDDGGSGGCCYFEDYRKPGSKNQYMRTWLNLEELRRNESNPEFMKDMSSKDKFEMTSPLERAETYEMCRLKGCKGSKVQTCHTSGCAKSQIGDNEIF</sequence>
<name>A0AAV2RMG3_MEGNR</name>
<evidence type="ECO:0000256" key="1">
    <source>
        <dbReference type="ARBA" id="ARBA00022737"/>
    </source>
</evidence>
<dbReference type="PANTHER" id="PTHR24251">
    <property type="entry name" value="OVOCHYMASE-RELATED"/>
    <property type="match status" value="1"/>
</dbReference>
<comment type="caution">
    <text evidence="5">The sequence shown here is derived from an EMBL/GenBank/DDBJ whole genome shotgun (WGS) entry which is preliminary data.</text>
</comment>
<dbReference type="InterPro" id="IPR000859">
    <property type="entry name" value="CUB_dom"/>
</dbReference>
<keyword evidence="2" id="KW-1015">Disulfide bond</keyword>
<dbReference type="Pfam" id="PF06101">
    <property type="entry name" value="Vps62"/>
    <property type="match status" value="1"/>
</dbReference>
<dbReference type="FunFam" id="2.60.120.290:FF:000005">
    <property type="entry name" value="Procollagen C-endopeptidase enhancer 1"/>
    <property type="match status" value="1"/>
</dbReference>
<evidence type="ECO:0000256" key="2">
    <source>
        <dbReference type="ARBA" id="ARBA00023157"/>
    </source>
</evidence>
<dbReference type="InterPro" id="IPR009291">
    <property type="entry name" value="Vps62"/>
</dbReference>
<evidence type="ECO:0000259" key="4">
    <source>
        <dbReference type="PROSITE" id="PS01180"/>
    </source>
</evidence>
<dbReference type="AlphaFoldDB" id="A0AAV2RMG3"/>
<dbReference type="Pfam" id="PF00431">
    <property type="entry name" value="CUB"/>
    <property type="match status" value="1"/>
</dbReference>
<dbReference type="PANTHER" id="PTHR24251:SF37">
    <property type="entry name" value="CUB DOMAIN-CONTAINING PROTEIN"/>
    <property type="match status" value="1"/>
</dbReference>
<dbReference type="SMART" id="SM00042">
    <property type="entry name" value="CUB"/>
    <property type="match status" value="1"/>
</dbReference>
<dbReference type="InterPro" id="IPR035914">
    <property type="entry name" value="Sperma_CUB_dom_sf"/>
</dbReference>
<comment type="caution">
    <text evidence="3">Lacks conserved residue(s) required for the propagation of feature annotation.</text>
</comment>
<reference evidence="5 6" key="1">
    <citation type="submission" date="2024-05" db="EMBL/GenBank/DDBJ databases">
        <authorList>
            <person name="Wallberg A."/>
        </authorList>
    </citation>
    <scope>NUCLEOTIDE SEQUENCE [LARGE SCALE GENOMIC DNA]</scope>
</reference>
<keyword evidence="1" id="KW-0677">Repeat</keyword>
<organism evidence="5 6">
    <name type="scientific">Meganyctiphanes norvegica</name>
    <name type="common">Northern krill</name>
    <name type="synonym">Thysanopoda norvegica</name>
    <dbReference type="NCBI Taxonomy" id="48144"/>
    <lineage>
        <taxon>Eukaryota</taxon>
        <taxon>Metazoa</taxon>
        <taxon>Ecdysozoa</taxon>
        <taxon>Arthropoda</taxon>
        <taxon>Crustacea</taxon>
        <taxon>Multicrustacea</taxon>
        <taxon>Malacostraca</taxon>
        <taxon>Eumalacostraca</taxon>
        <taxon>Eucarida</taxon>
        <taxon>Euphausiacea</taxon>
        <taxon>Euphausiidae</taxon>
        <taxon>Meganyctiphanes</taxon>
    </lineage>
</organism>
<proteinExistence type="predicted"/>
<evidence type="ECO:0000313" key="5">
    <source>
        <dbReference type="EMBL" id="CAL4128662.1"/>
    </source>
</evidence>
<dbReference type="CDD" id="cd00041">
    <property type="entry name" value="CUB"/>
    <property type="match status" value="1"/>
</dbReference>
<dbReference type="PROSITE" id="PS01180">
    <property type="entry name" value="CUB"/>
    <property type="match status" value="1"/>
</dbReference>
<evidence type="ECO:0000313" key="6">
    <source>
        <dbReference type="Proteomes" id="UP001497623"/>
    </source>
</evidence>
<accession>A0AAV2RMG3</accession>
<dbReference type="Gene3D" id="2.60.120.290">
    <property type="entry name" value="Spermadhesin, CUB domain"/>
    <property type="match status" value="1"/>
</dbReference>
<evidence type="ECO:0000256" key="3">
    <source>
        <dbReference type="PROSITE-ProRule" id="PRU00059"/>
    </source>
</evidence>